<sequence>MELQVAIDRVSIERAVEIAKLLDGVVPIIEMGTSLVKDYGTIGIEKMRENVQKSKLLVDIKTIDEGGYEFEQGFKFGGDILTVMGASSQATLDTTYQVTAKHAKQMMIDLLEVGNNKIAEIQNYTNAIYALHHSVDRTDDFQPTDDVADFKQQFPNIKHLAVAGGINLNSAQKLSEQGLVDIVIVGSSIVGASDIVEAAQKFLEVI</sequence>
<dbReference type="GO" id="GO:0033982">
    <property type="term" value="F:3-dehydro-L-gulonate-6-phosphate decarboxylase activity"/>
    <property type="evidence" value="ECO:0007669"/>
    <property type="project" value="TreeGrafter"/>
</dbReference>
<dbReference type="EMBL" id="CP003137">
    <property type="protein sequence ID" value="AEV95964.1"/>
    <property type="molecule type" value="Genomic_DNA"/>
</dbReference>
<reference evidence="3 4" key="1">
    <citation type="journal article" date="2012" name="J. Bacteriol.">
        <title>Complete Genome Sequence of the Beer Spoilage Organism Pediococcus claussenii ATCC BAA-344T.</title>
        <authorList>
            <person name="Pittet V."/>
            <person name="Abegunde T."/>
            <person name="Marfleet T."/>
            <person name="Haakensen M."/>
            <person name="Morrow K."/>
            <person name="Jayaprakash T."/>
            <person name="Schroeder K."/>
            <person name="Trost B."/>
            <person name="Byrns S."/>
            <person name="Bergsveinson J."/>
            <person name="Kusalik A."/>
            <person name="Ziola B."/>
        </authorList>
    </citation>
    <scope>NUCLEOTIDE SEQUENCE [LARGE SCALE GENOMIC DNA]</scope>
    <source>
        <strain evidence="3 4">ATCC BAA-344</strain>
    </source>
</reference>
<evidence type="ECO:0000313" key="3">
    <source>
        <dbReference type="EMBL" id="AEV95964.1"/>
    </source>
</evidence>
<dbReference type="PANTHER" id="PTHR35039">
    <property type="entry name" value="3-KETO-L-GULONATE-6-PHOSPHATE DECARBOXYLASE SGBH-RELATED"/>
    <property type="match status" value="1"/>
</dbReference>
<evidence type="ECO:0000259" key="2">
    <source>
        <dbReference type="SMART" id="SM00934"/>
    </source>
</evidence>
<dbReference type="SUPFAM" id="SSF51366">
    <property type="entry name" value="Ribulose-phoshate binding barrel"/>
    <property type="match status" value="1"/>
</dbReference>
<name>G8PBH5_PEDCP</name>
<accession>G8PBH5</accession>
<gene>
    <name evidence="3" type="ordered locus">PECL_1750</name>
</gene>
<protein>
    <submittedName>
        <fullName evidence="3">Orotidine 5'-phosphate decarboxylase / HUMPS family protein</fullName>
    </submittedName>
</protein>
<dbReference type="STRING" id="701521.PECL_1750"/>
<dbReference type="RefSeq" id="WP_014216158.1">
    <property type="nucleotide sequence ID" value="NC_016605.1"/>
</dbReference>
<feature type="domain" description="Orotidine 5'-phosphate decarboxylase" evidence="2">
    <location>
        <begin position="2"/>
        <end position="202"/>
    </location>
</feature>
<dbReference type="PATRIC" id="fig|701521.8.peg.1652"/>
<dbReference type="PANTHER" id="PTHR35039:SF3">
    <property type="entry name" value="3-KETO-L-GULONATE-6-PHOSPHATE DECARBOXYLASE SGBH-RELATED"/>
    <property type="match status" value="1"/>
</dbReference>
<dbReference type="SMART" id="SM00934">
    <property type="entry name" value="OMPdecase"/>
    <property type="match status" value="1"/>
</dbReference>
<evidence type="ECO:0000256" key="1">
    <source>
        <dbReference type="ARBA" id="ARBA00023239"/>
    </source>
</evidence>
<dbReference type="KEGG" id="pce:PECL_1750"/>
<dbReference type="Pfam" id="PF00215">
    <property type="entry name" value="OMPdecase"/>
    <property type="match status" value="1"/>
</dbReference>
<dbReference type="InterPro" id="IPR001754">
    <property type="entry name" value="OMPdeCOase_dom"/>
</dbReference>
<evidence type="ECO:0000313" key="4">
    <source>
        <dbReference type="Proteomes" id="UP000005444"/>
    </source>
</evidence>
<dbReference type="GO" id="GO:0006207">
    <property type="term" value="P:'de novo' pyrimidine nucleobase biosynthetic process"/>
    <property type="evidence" value="ECO:0007669"/>
    <property type="project" value="InterPro"/>
</dbReference>
<dbReference type="GO" id="GO:0019854">
    <property type="term" value="P:L-ascorbic acid catabolic process"/>
    <property type="evidence" value="ECO:0007669"/>
    <property type="project" value="TreeGrafter"/>
</dbReference>
<proteinExistence type="predicted"/>
<dbReference type="InterPro" id="IPR011060">
    <property type="entry name" value="RibuloseP-bd_barrel"/>
</dbReference>
<keyword evidence="4" id="KW-1185">Reference proteome</keyword>
<dbReference type="Gene3D" id="3.20.20.70">
    <property type="entry name" value="Aldolase class I"/>
    <property type="match status" value="1"/>
</dbReference>
<dbReference type="AlphaFoldDB" id="G8PBH5"/>
<dbReference type="GO" id="GO:0004590">
    <property type="term" value="F:orotidine-5'-phosphate decarboxylase activity"/>
    <property type="evidence" value="ECO:0007669"/>
    <property type="project" value="InterPro"/>
</dbReference>
<dbReference type="Proteomes" id="UP000005444">
    <property type="component" value="Chromosome"/>
</dbReference>
<dbReference type="HOGENOM" id="CLU_081825_1_0_9"/>
<dbReference type="eggNOG" id="COG0269">
    <property type="taxonomic scope" value="Bacteria"/>
</dbReference>
<keyword evidence="1" id="KW-0456">Lyase</keyword>
<organism evidence="3 4">
    <name type="scientific">Pediococcus claussenii (strain ATCC BAA-344 / DSM 14800 / JCM 18046 / KCTC 3811 / LMG 21948 / P06)</name>
    <dbReference type="NCBI Taxonomy" id="701521"/>
    <lineage>
        <taxon>Bacteria</taxon>
        <taxon>Bacillati</taxon>
        <taxon>Bacillota</taxon>
        <taxon>Bacilli</taxon>
        <taxon>Lactobacillales</taxon>
        <taxon>Lactobacillaceae</taxon>
        <taxon>Pediococcus</taxon>
    </lineage>
</organism>
<dbReference type="InterPro" id="IPR013785">
    <property type="entry name" value="Aldolase_TIM"/>
</dbReference>